<evidence type="ECO:0000256" key="2">
    <source>
        <dbReference type="ARBA" id="ARBA00023277"/>
    </source>
</evidence>
<evidence type="ECO:0000256" key="1">
    <source>
        <dbReference type="ARBA" id="ARBA00023235"/>
    </source>
</evidence>
<accession>A0ABT8CBI5</accession>
<protein>
    <submittedName>
        <fullName evidence="3">Fucose isomerase</fullName>
    </submittedName>
</protein>
<dbReference type="EMBL" id="JAUFQS010000015">
    <property type="protein sequence ID" value="MDN3688948.1"/>
    <property type="molecule type" value="Genomic_DNA"/>
</dbReference>
<dbReference type="PANTHER" id="PTHR37840">
    <property type="entry name" value="L-FUCOSE ISOMERASE"/>
    <property type="match status" value="1"/>
</dbReference>
<dbReference type="InterPro" id="IPR009015">
    <property type="entry name" value="Fucose_isomerase_N/cen_sf"/>
</dbReference>
<comment type="caution">
    <text evidence="3">The sequence shown here is derived from an EMBL/GenBank/DDBJ whole genome shotgun (WGS) entry which is preliminary data.</text>
</comment>
<dbReference type="InterPro" id="IPR005763">
    <property type="entry name" value="Fucose_isomerase"/>
</dbReference>
<reference evidence="4" key="1">
    <citation type="journal article" date="2019" name="Int. J. Syst. Evol. Microbiol.">
        <title>The Global Catalogue of Microorganisms (GCM) 10K type strain sequencing project: providing services to taxonomists for standard genome sequencing and annotation.</title>
        <authorList>
            <consortium name="The Broad Institute Genomics Platform"/>
            <consortium name="The Broad Institute Genome Sequencing Center for Infectious Disease"/>
            <person name="Wu L."/>
            <person name="Ma J."/>
        </authorList>
    </citation>
    <scope>NUCLEOTIDE SEQUENCE [LARGE SCALE GENOMIC DNA]</scope>
    <source>
        <strain evidence="4">CECT 7706</strain>
    </source>
</reference>
<evidence type="ECO:0000313" key="3">
    <source>
        <dbReference type="EMBL" id="MDN3688948.1"/>
    </source>
</evidence>
<keyword evidence="4" id="KW-1185">Reference proteome</keyword>
<gene>
    <name evidence="3" type="ORF">QWZ15_14000</name>
</gene>
<dbReference type="SUPFAM" id="SSF53743">
    <property type="entry name" value="FucI/AraA N-terminal and middle domains"/>
    <property type="match status" value="1"/>
</dbReference>
<name>A0ABT8CBI5_9BACT</name>
<keyword evidence="2" id="KW-0119">Carbohydrate metabolism</keyword>
<dbReference type="Proteomes" id="UP001236663">
    <property type="component" value="Unassembled WGS sequence"/>
</dbReference>
<sequence length="535" mass="59573">MIQEVYLIASGDLRLSANQTCWQAQEAMESRLNKVFSDLGVTVIRAHPYDESKGHGFIDSQKMGMQVFRELDPGKPLVVAESVWQYSHHVLAGLTTHNGPILTVANWEGQWPGLVGMLNLNGSLTKAGVSYSTLWSRDFTDDFFLKGLKEWIHSGHVVHDIRHVKDFDSSSAAPAQALETGRLFAREFKQRKAIMGVFDEGCMGMFNAIIPDHLLHPTGIFKERLSQSTLYAAMKTVTEVEAKEVLAWLLGRGMTFSWGTDPKSELTREQTLEQCKMYIAALRLADEFGCDTIGIQYQQGLKDLAPASDLAEGLLNTTERPPVFTKDGREIISGKALPHFNEVDECAGLDSLVTYRLWEKLGLEGDNTLHDLRYGEDYTIDGKDAFVWVFLISGAAPASHFIGGYRGASSERQPPMYFHLGGGSLKGISKPGYIVWSRVYIMNDRLHCDLGTGKVVELPAEETQRRWEMTTPQWPIMHGVLDGVSRDQMMGRHKANHIQVVYAPSKEKAKEACMAKAAAMEELGIKTALCGIEQN</sequence>
<evidence type="ECO:0000313" key="4">
    <source>
        <dbReference type="Proteomes" id="UP001236663"/>
    </source>
</evidence>
<keyword evidence="1 3" id="KW-0413">Isomerase</keyword>
<dbReference type="GO" id="GO:0016853">
    <property type="term" value="F:isomerase activity"/>
    <property type="evidence" value="ECO:0007669"/>
    <property type="project" value="UniProtKB-KW"/>
</dbReference>
<proteinExistence type="predicted"/>
<dbReference type="PANTHER" id="PTHR37840:SF1">
    <property type="entry name" value="L-FUCOSE ISOMERASE"/>
    <property type="match status" value="1"/>
</dbReference>
<dbReference type="RefSeq" id="WP_163387221.1">
    <property type="nucleotide sequence ID" value="NZ_JAUFQS010000015.1"/>
</dbReference>
<organism evidence="3 4">
    <name type="scientific">Cyclobacterium jeungdonense</name>
    <dbReference type="NCBI Taxonomy" id="708087"/>
    <lineage>
        <taxon>Bacteria</taxon>
        <taxon>Pseudomonadati</taxon>
        <taxon>Bacteroidota</taxon>
        <taxon>Cytophagia</taxon>
        <taxon>Cytophagales</taxon>
        <taxon>Cyclobacteriaceae</taxon>
        <taxon>Cyclobacterium</taxon>
    </lineage>
</organism>